<dbReference type="Proteomes" id="UP000655759">
    <property type="component" value="Unassembled WGS sequence"/>
</dbReference>
<gene>
    <name evidence="1" type="ORF">NUZ5A_50102</name>
</gene>
<name>A0A812F0M5_9ARCH</name>
<dbReference type="EMBL" id="CAJNAQ010000005">
    <property type="protein sequence ID" value="CAE6492996.1"/>
    <property type="molecule type" value="Genomic_DNA"/>
</dbReference>
<accession>A0A812F0M5</accession>
<evidence type="ECO:0000313" key="1">
    <source>
        <dbReference type="EMBL" id="CAE6492996.1"/>
    </source>
</evidence>
<sequence>MSKDNETKNWDAMWNEYSELLKKWTQTFESLQKIGTDIQAKYLEVMQKATSESSPSTLQEFYQNWQKAIGDSGQNMFKQFGEDWQKLTNQAGMEQLKAYGEMMNKFAETWKKMWRA</sequence>
<proteinExistence type="predicted"/>
<reference evidence="1" key="1">
    <citation type="submission" date="2021-02" db="EMBL/GenBank/DDBJ databases">
        <authorList>
            <person name="Han P."/>
        </authorList>
    </citation>
    <scope>NUCLEOTIDE SEQUENCE</scope>
    <source>
        <strain evidence="1">Candidatus Nitrosotenuis uzonensis 5A</strain>
    </source>
</reference>
<comment type="caution">
    <text evidence="1">The sequence shown here is derived from an EMBL/GenBank/DDBJ whole genome shotgun (WGS) entry which is preliminary data.</text>
</comment>
<protein>
    <submittedName>
        <fullName evidence="1">Uncharacterized protein</fullName>
    </submittedName>
</protein>
<dbReference type="AlphaFoldDB" id="A0A812F0M5"/>
<evidence type="ECO:0000313" key="2">
    <source>
        <dbReference type="Proteomes" id="UP000655759"/>
    </source>
</evidence>
<dbReference type="RefSeq" id="WP_205098917.1">
    <property type="nucleotide sequence ID" value="NZ_CAJNAQ010000005.1"/>
</dbReference>
<organism evidence="1 2">
    <name type="scientific">Candidatus Nitrosotenuis uzonensis</name>
    <dbReference type="NCBI Taxonomy" id="1407055"/>
    <lineage>
        <taxon>Archaea</taxon>
        <taxon>Nitrososphaerota</taxon>
        <taxon>Candidatus Nitrosotenuis</taxon>
    </lineage>
</organism>